<evidence type="ECO:0000313" key="2">
    <source>
        <dbReference type="EMBL" id="EYB67504.1"/>
    </source>
</evidence>
<name>A0A016QP21_9DEIO</name>
<dbReference type="Proteomes" id="UP000020492">
    <property type="component" value="Unassembled WGS sequence"/>
</dbReference>
<comment type="caution">
    <text evidence="2">The sequence shown here is derived from an EMBL/GenBank/DDBJ whole genome shotgun (WGS) entry which is preliminary data.</text>
</comment>
<dbReference type="AlphaFoldDB" id="A0A016QP21"/>
<evidence type="ECO:0000256" key="1">
    <source>
        <dbReference type="SAM" id="SignalP"/>
    </source>
</evidence>
<gene>
    <name evidence="2" type="ORF">DEIPH_ctg040orf0079</name>
</gene>
<keyword evidence="3" id="KW-1185">Reference proteome</keyword>
<dbReference type="OrthoDB" id="73754at2"/>
<feature type="signal peptide" evidence="1">
    <location>
        <begin position="1"/>
        <end position="23"/>
    </location>
</feature>
<dbReference type="PATRIC" id="fig|1476583.3.peg.2490"/>
<dbReference type="STRING" id="1476583.DEIPH_ctg040orf0079"/>
<keyword evidence="1" id="KW-0732">Signal</keyword>
<reference evidence="2 3" key="1">
    <citation type="submission" date="2014-03" db="EMBL/GenBank/DDBJ databases">
        <title>Draft genome sequence of Deinococcus phoenicis 1P10ME.</title>
        <authorList>
            <person name="Stepanov V.G."/>
            <person name="Vaishampayan P."/>
            <person name="Venkateswaran K."/>
            <person name="Fox G.E."/>
        </authorList>
    </citation>
    <scope>NUCLEOTIDE SEQUENCE [LARGE SCALE GENOMIC DNA]</scope>
    <source>
        <strain evidence="2 3">1P10ME</strain>
    </source>
</reference>
<dbReference type="RefSeq" id="WP_034358514.1">
    <property type="nucleotide sequence ID" value="NZ_JHAC01000038.1"/>
</dbReference>
<sequence>MRRAALAALLTGPGLLMVGAALAARTPVAEVALRPSFGGAVLEGRVTAGADDELTGVWSSGGRARLLKCAPRCEAVQTIPVSGTLLMNAGTLYRVAVGGEFRAGQRVRLALRFSNMQVLNVDAAVSRP</sequence>
<dbReference type="EMBL" id="JHAC01000038">
    <property type="protein sequence ID" value="EYB67504.1"/>
    <property type="molecule type" value="Genomic_DNA"/>
</dbReference>
<accession>A0A016QP21</accession>
<protein>
    <recommendedName>
        <fullName evidence="4">DUF5666 domain-containing protein</fullName>
    </recommendedName>
</protein>
<evidence type="ECO:0000313" key="3">
    <source>
        <dbReference type="Proteomes" id="UP000020492"/>
    </source>
</evidence>
<organism evidence="2 3">
    <name type="scientific">Deinococcus phoenicis</name>
    <dbReference type="NCBI Taxonomy" id="1476583"/>
    <lineage>
        <taxon>Bacteria</taxon>
        <taxon>Thermotogati</taxon>
        <taxon>Deinococcota</taxon>
        <taxon>Deinococci</taxon>
        <taxon>Deinococcales</taxon>
        <taxon>Deinococcaceae</taxon>
        <taxon>Deinococcus</taxon>
    </lineage>
</organism>
<proteinExistence type="predicted"/>
<feature type="chain" id="PRO_5001488256" description="DUF5666 domain-containing protein" evidence="1">
    <location>
        <begin position="24"/>
        <end position="128"/>
    </location>
</feature>
<evidence type="ECO:0008006" key="4">
    <source>
        <dbReference type="Google" id="ProtNLM"/>
    </source>
</evidence>